<evidence type="ECO:0000256" key="2">
    <source>
        <dbReference type="ARBA" id="ARBA00022801"/>
    </source>
</evidence>
<sequence>MRRLFIMDQKDYDNNWKRYKRPSVRGIIIKNNKVAMVYSRKFDYYKFPGGGIENNEDHITTLKRELSEETGLSVSGTSVTEYGSVLRIQKSRFEENVIFEQENFYYLCDVLSDTYQQTLDEYEADEGFVLEYVSPEYAISVNRTHDHFDYDEYLIERESKVLESLVKDGLL</sequence>
<dbReference type="Gene3D" id="3.90.79.10">
    <property type="entry name" value="Nucleoside Triphosphate Pyrophosphohydrolase"/>
    <property type="match status" value="1"/>
</dbReference>
<dbReference type="AlphaFoldDB" id="A0A315YS31"/>
<protein>
    <submittedName>
        <fullName evidence="4">8-oxo-dGTP pyrophosphatase MutT (NUDIX family)</fullName>
    </submittedName>
</protein>
<evidence type="ECO:0000259" key="3">
    <source>
        <dbReference type="PROSITE" id="PS51462"/>
    </source>
</evidence>
<evidence type="ECO:0000256" key="1">
    <source>
        <dbReference type="ARBA" id="ARBA00001946"/>
    </source>
</evidence>
<dbReference type="SUPFAM" id="SSF55811">
    <property type="entry name" value="Nudix"/>
    <property type="match status" value="1"/>
</dbReference>
<dbReference type="PANTHER" id="PTHR43046:SF14">
    <property type="entry name" value="MUTT_NUDIX FAMILY PROTEIN"/>
    <property type="match status" value="1"/>
</dbReference>
<dbReference type="InterPro" id="IPR015797">
    <property type="entry name" value="NUDIX_hydrolase-like_dom_sf"/>
</dbReference>
<evidence type="ECO:0000313" key="4">
    <source>
        <dbReference type="EMBL" id="PWJ15197.1"/>
    </source>
</evidence>
<dbReference type="Proteomes" id="UP000245720">
    <property type="component" value="Unassembled WGS sequence"/>
</dbReference>
<dbReference type="PANTHER" id="PTHR43046">
    <property type="entry name" value="GDP-MANNOSE MANNOSYL HYDROLASE"/>
    <property type="match status" value="1"/>
</dbReference>
<organism evidence="4 5">
    <name type="scientific">Ruminococcus flavefaciens</name>
    <dbReference type="NCBI Taxonomy" id="1265"/>
    <lineage>
        <taxon>Bacteria</taxon>
        <taxon>Bacillati</taxon>
        <taxon>Bacillota</taxon>
        <taxon>Clostridia</taxon>
        <taxon>Eubacteriales</taxon>
        <taxon>Oscillospiraceae</taxon>
        <taxon>Ruminococcus</taxon>
    </lineage>
</organism>
<accession>A0A315YS31</accession>
<dbReference type="GO" id="GO:0016787">
    <property type="term" value="F:hydrolase activity"/>
    <property type="evidence" value="ECO:0007669"/>
    <property type="project" value="UniProtKB-KW"/>
</dbReference>
<name>A0A315YS31_RUMFL</name>
<dbReference type="InterPro" id="IPR000086">
    <property type="entry name" value="NUDIX_hydrolase_dom"/>
</dbReference>
<dbReference type="InterPro" id="IPR020084">
    <property type="entry name" value="NUDIX_hydrolase_CS"/>
</dbReference>
<evidence type="ECO:0000313" key="5">
    <source>
        <dbReference type="Proteomes" id="UP000245720"/>
    </source>
</evidence>
<keyword evidence="2" id="KW-0378">Hydrolase</keyword>
<dbReference type="Pfam" id="PF00293">
    <property type="entry name" value="NUDIX"/>
    <property type="match status" value="1"/>
</dbReference>
<dbReference type="PROSITE" id="PS00893">
    <property type="entry name" value="NUDIX_BOX"/>
    <property type="match status" value="1"/>
</dbReference>
<gene>
    <name evidence="4" type="ORF">IE37_00089</name>
</gene>
<dbReference type="EMBL" id="QGDI01000001">
    <property type="protein sequence ID" value="PWJ15197.1"/>
    <property type="molecule type" value="Genomic_DNA"/>
</dbReference>
<reference evidence="4 5" key="1">
    <citation type="submission" date="2018-05" db="EMBL/GenBank/DDBJ databases">
        <title>The Hungate 1000. A catalogue of reference genomes from the rumen microbiome.</title>
        <authorList>
            <person name="Kelly W."/>
        </authorList>
    </citation>
    <scope>NUCLEOTIDE SEQUENCE [LARGE SCALE GENOMIC DNA]</scope>
    <source>
        <strain evidence="4 5">SAb67</strain>
    </source>
</reference>
<comment type="cofactor">
    <cofactor evidence="1">
        <name>Mg(2+)</name>
        <dbReference type="ChEBI" id="CHEBI:18420"/>
    </cofactor>
</comment>
<dbReference type="OrthoDB" id="511483at2"/>
<proteinExistence type="predicted"/>
<dbReference type="PROSITE" id="PS51462">
    <property type="entry name" value="NUDIX"/>
    <property type="match status" value="1"/>
</dbReference>
<dbReference type="RefSeq" id="WP_109725017.1">
    <property type="nucleotide sequence ID" value="NZ_QGDI01000001.1"/>
</dbReference>
<comment type="caution">
    <text evidence="4">The sequence shown here is derived from an EMBL/GenBank/DDBJ whole genome shotgun (WGS) entry which is preliminary data.</text>
</comment>
<feature type="domain" description="Nudix hydrolase" evidence="3">
    <location>
        <begin position="19"/>
        <end position="158"/>
    </location>
</feature>